<protein>
    <submittedName>
        <fullName evidence="3">E3 ubiquitin-protein ligase rkp</fullName>
    </submittedName>
</protein>
<evidence type="ECO:0000313" key="4">
    <source>
        <dbReference type="Proteomes" id="UP000653305"/>
    </source>
</evidence>
<accession>A0A830C9A4</accession>
<comment type="caution">
    <text evidence="3">The sequence shown here is derived from an EMBL/GenBank/DDBJ whole genome shotgun (WGS) entry which is preliminary data.</text>
</comment>
<keyword evidence="1" id="KW-1133">Transmembrane helix</keyword>
<dbReference type="SUPFAM" id="SSF57850">
    <property type="entry name" value="RING/U-box"/>
    <property type="match status" value="1"/>
</dbReference>
<organism evidence="3 4">
    <name type="scientific">Phtheirospermum japonicum</name>
    <dbReference type="NCBI Taxonomy" id="374723"/>
    <lineage>
        <taxon>Eukaryota</taxon>
        <taxon>Viridiplantae</taxon>
        <taxon>Streptophyta</taxon>
        <taxon>Embryophyta</taxon>
        <taxon>Tracheophyta</taxon>
        <taxon>Spermatophyta</taxon>
        <taxon>Magnoliopsida</taxon>
        <taxon>eudicotyledons</taxon>
        <taxon>Gunneridae</taxon>
        <taxon>Pentapetalae</taxon>
        <taxon>asterids</taxon>
        <taxon>lamiids</taxon>
        <taxon>Lamiales</taxon>
        <taxon>Orobanchaceae</taxon>
        <taxon>Orobanchaceae incertae sedis</taxon>
        <taxon>Phtheirospermum</taxon>
    </lineage>
</organism>
<evidence type="ECO:0000259" key="2">
    <source>
        <dbReference type="Pfam" id="PF25576"/>
    </source>
</evidence>
<evidence type="ECO:0000256" key="1">
    <source>
        <dbReference type="SAM" id="Phobius"/>
    </source>
</evidence>
<evidence type="ECO:0000313" key="3">
    <source>
        <dbReference type="EMBL" id="GFP97327.1"/>
    </source>
</evidence>
<dbReference type="InterPro" id="IPR013083">
    <property type="entry name" value="Znf_RING/FYVE/PHD"/>
</dbReference>
<dbReference type="EMBL" id="BMAC01000483">
    <property type="protein sequence ID" value="GFP97327.1"/>
    <property type="molecule type" value="Genomic_DNA"/>
</dbReference>
<dbReference type="Proteomes" id="UP000653305">
    <property type="component" value="Unassembled WGS sequence"/>
</dbReference>
<keyword evidence="4" id="KW-1185">Reference proteome</keyword>
<feature type="transmembrane region" description="Helical" evidence="1">
    <location>
        <begin position="12"/>
        <end position="35"/>
    </location>
</feature>
<dbReference type="AlphaFoldDB" id="A0A830C9A4"/>
<dbReference type="Gene3D" id="3.30.40.10">
    <property type="entry name" value="Zinc/RING finger domain, C3HC4 (zinc finger)"/>
    <property type="match status" value="1"/>
</dbReference>
<feature type="domain" description="E3 ubiquitin-protein ligase RNF123/RKP TPR repeat" evidence="2">
    <location>
        <begin position="14"/>
        <end position="67"/>
    </location>
</feature>
<proteinExistence type="predicted"/>
<reference evidence="3" key="1">
    <citation type="submission" date="2020-07" db="EMBL/GenBank/DDBJ databases">
        <title>Ethylene signaling mediates host invasion by parasitic plants.</title>
        <authorList>
            <person name="Yoshida S."/>
        </authorList>
    </citation>
    <scope>NUCLEOTIDE SEQUENCE</scope>
    <source>
        <strain evidence="3">Okayama</strain>
    </source>
</reference>
<dbReference type="Pfam" id="PF25576">
    <property type="entry name" value="TPR_RNF123"/>
    <property type="match status" value="1"/>
</dbReference>
<name>A0A830C9A4_9LAMI</name>
<keyword evidence="1" id="KW-0812">Transmembrane</keyword>
<sequence>MLVERRKMGIRMILLPVFASMDCADTILFGFQYLLEYNWVVSIKGEDYNDELSRLEKFSSLLICQTELQAVEKRLREEDSETDDGICCICYTNRADARFSPCSHVSCLQLAYPGTS</sequence>
<gene>
    <name evidence="3" type="ORF">PHJA_001876800</name>
</gene>
<dbReference type="InterPro" id="IPR057987">
    <property type="entry name" value="TPR_RNF123/RKP"/>
</dbReference>
<dbReference type="OrthoDB" id="1919501at2759"/>
<keyword evidence="1" id="KW-0472">Membrane</keyword>